<dbReference type="GO" id="GO:0046982">
    <property type="term" value="F:protein heterodimerization activity"/>
    <property type="evidence" value="ECO:0007669"/>
    <property type="project" value="InterPro"/>
</dbReference>
<dbReference type="InterPro" id="IPR000164">
    <property type="entry name" value="Histone_H3/CENP-A"/>
</dbReference>
<dbReference type="GO" id="GO:0030527">
    <property type="term" value="F:structural constituent of chromatin"/>
    <property type="evidence" value="ECO:0007669"/>
    <property type="project" value="InterPro"/>
</dbReference>
<evidence type="ECO:0000256" key="2">
    <source>
        <dbReference type="ARBA" id="ARBA00022990"/>
    </source>
</evidence>
<dbReference type="SUPFAM" id="SSF47113">
    <property type="entry name" value="Histone-fold"/>
    <property type="match status" value="1"/>
</dbReference>
<dbReference type="Gene3D" id="1.10.20.10">
    <property type="entry name" value="Histone, subunit A"/>
    <property type="match status" value="1"/>
</dbReference>
<gene>
    <name evidence="4" type="ORF">CTI12_AA551490</name>
</gene>
<dbReference type="Proteomes" id="UP000245207">
    <property type="component" value="Unassembled WGS sequence"/>
</dbReference>
<dbReference type="InterPro" id="IPR009072">
    <property type="entry name" value="Histone-fold"/>
</dbReference>
<sequence>MLMNACEIRKYQKSTDLLIRKLPFQRLVHEIAQDFKIGQHETSALEKVKVEFVVMLNHHGIFEIKYASVSIDERPSHNNGLLHSLTMVTNSRILNITFSEVEIVVGVVSRKGYESV</sequence>
<dbReference type="STRING" id="35608.A0A2U1KYA2"/>
<feature type="domain" description="Core Histone H2A/H2B/H3" evidence="3">
    <location>
        <begin position="7"/>
        <end position="46"/>
    </location>
</feature>
<accession>A0A2U1KYA2</accession>
<dbReference type="GO" id="GO:0003677">
    <property type="term" value="F:DNA binding"/>
    <property type="evidence" value="ECO:0007669"/>
    <property type="project" value="InterPro"/>
</dbReference>
<evidence type="ECO:0000256" key="1">
    <source>
        <dbReference type="ARBA" id="ARBA00010343"/>
    </source>
</evidence>
<dbReference type="GO" id="GO:0000786">
    <property type="term" value="C:nucleosome"/>
    <property type="evidence" value="ECO:0007669"/>
    <property type="project" value="InterPro"/>
</dbReference>
<evidence type="ECO:0000313" key="5">
    <source>
        <dbReference type="Proteomes" id="UP000245207"/>
    </source>
</evidence>
<dbReference type="AlphaFoldDB" id="A0A2U1KYA2"/>
<reference evidence="4 5" key="1">
    <citation type="journal article" date="2018" name="Mol. Plant">
        <title>The genome of Artemisia annua provides insight into the evolution of Asteraceae family and artemisinin biosynthesis.</title>
        <authorList>
            <person name="Shen Q."/>
            <person name="Zhang L."/>
            <person name="Liao Z."/>
            <person name="Wang S."/>
            <person name="Yan T."/>
            <person name="Shi P."/>
            <person name="Liu M."/>
            <person name="Fu X."/>
            <person name="Pan Q."/>
            <person name="Wang Y."/>
            <person name="Lv Z."/>
            <person name="Lu X."/>
            <person name="Zhang F."/>
            <person name="Jiang W."/>
            <person name="Ma Y."/>
            <person name="Chen M."/>
            <person name="Hao X."/>
            <person name="Li L."/>
            <person name="Tang Y."/>
            <person name="Lv G."/>
            <person name="Zhou Y."/>
            <person name="Sun X."/>
            <person name="Brodelius P.E."/>
            <person name="Rose J.K.C."/>
            <person name="Tang K."/>
        </authorList>
    </citation>
    <scope>NUCLEOTIDE SEQUENCE [LARGE SCALE GENOMIC DNA]</scope>
    <source>
        <strain evidence="5">cv. Huhao1</strain>
        <tissue evidence="4">Leaf</tissue>
    </source>
</reference>
<keyword evidence="2" id="KW-0007">Acetylation</keyword>
<dbReference type="Pfam" id="PF00125">
    <property type="entry name" value="Histone"/>
    <property type="match status" value="1"/>
</dbReference>
<dbReference type="PANTHER" id="PTHR11426">
    <property type="entry name" value="HISTONE H3"/>
    <property type="match status" value="1"/>
</dbReference>
<name>A0A2U1KYA2_ARTAN</name>
<keyword evidence="5" id="KW-1185">Reference proteome</keyword>
<dbReference type="InterPro" id="IPR007125">
    <property type="entry name" value="H2A/H2B/H3"/>
</dbReference>
<proteinExistence type="inferred from homology"/>
<evidence type="ECO:0000313" key="4">
    <source>
        <dbReference type="EMBL" id="PWA41709.1"/>
    </source>
</evidence>
<comment type="caution">
    <text evidence="4">The sequence shown here is derived from an EMBL/GenBank/DDBJ whole genome shotgun (WGS) entry which is preliminary data.</text>
</comment>
<organism evidence="4 5">
    <name type="scientific">Artemisia annua</name>
    <name type="common">Sweet wormwood</name>
    <dbReference type="NCBI Taxonomy" id="35608"/>
    <lineage>
        <taxon>Eukaryota</taxon>
        <taxon>Viridiplantae</taxon>
        <taxon>Streptophyta</taxon>
        <taxon>Embryophyta</taxon>
        <taxon>Tracheophyta</taxon>
        <taxon>Spermatophyta</taxon>
        <taxon>Magnoliopsida</taxon>
        <taxon>eudicotyledons</taxon>
        <taxon>Gunneridae</taxon>
        <taxon>Pentapetalae</taxon>
        <taxon>asterids</taxon>
        <taxon>campanulids</taxon>
        <taxon>Asterales</taxon>
        <taxon>Asteraceae</taxon>
        <taxon>Asteroideae</taxon>
        <taxon>Anthemideae</taxon>
        <taxon>Artemisiinae</taxon>
        <taxon>Artemisia</taxon>
    </lineage>
</organism>
<evidence type="ECO:0000259" key="3">
    <source>
        <dbReference type="Pfam" id="PF00125"/>
    </source>
</evidence>
<dbReference type="EMBL" id="PKPP01012891">
    <property type="protein sequence ID" value="PWA41709.1"/>
    <property type="molecule type" value="Genomic_DNA"/>
</dbReference>
<comment type="similarity">
    <text evidence="1">Belongs to the histone H3 family.</text>
</comment>
<protein>
    <submittedName>
        <fullName evidence="4">Histone H3.3</fullName>
    </submittedName>
</protein>